<dbReference type="InterPro" id="IPR000802">
    <property type="entry name" value="Arsenical_pump_ArsB"/>
</dbReference>
<evidence type="ECO:0000313" key="12">
    <source>
        <dbReference type="EMBL" id="RYC07071.1"/>
    </source>
</evidence>
<dbReference type="PANTHER" id="PTHR43302">
    <property type="entry name" value="TRANSPORTER ARSB-RELATED"/>
    <property type="match status" value="1"/>
</dbReference>
<keyword evidence="5" id="KW-1003">Cell membrane</keyword>
<keyword evidence="7" id="KW-0059">Arsenical resistance</keyword>
<proteinExistence type="inferred from homology"/>
<keyword evidence="4" id="KW-0813">Transport</keyword>
<dbReference type="OrthoDB" id="9774335at2"/>
<dbReference type="GO" id="GO:0015105">
    <property type="term" value="F:arsenite transmembrane transporter activity"/>
    <property type="evidence" value="ECO:0007669"/>
    <property type="project" value="InterPro"/>
</dbReference>
<organism evidence="12 13">
    <name type="scientific">Nocardioides zhouii</name>
    <dbReference type="NCBI Taxonomy" id="1168729"/>
    <lineage>
        <taxon>Bacteria</taxon>
        <taxon>Bacillati</taxon>
        <taxon>Actinomycetota</taxon>
        <taxon>Actinomycetes</taxon>
        <taxon>Propionibacteriales</taxon>
        <taxon>Nocardioidaceae</taxon>
        <taxon>Nocardioides</taxon>
    </lineage>
</organism>
<evidence type="ECO:0000259" key="11">
    <source>
        <dbReference type="Pfam" id="PF03600"/>
    </source>
</evidence>
<evidence type="ECO:0000256" key="5">
    <source>
        <dbReference type="ARBA" id="ARBA00022475"/>
    </source>
</evidence>
<comment type="similarity">
    <text evidence="2">Belongs to the ArsB family.</text>
</comment>
<evidence type="ECO:0000256" key="8">
    <source>
        <dbReference type="ARBA" id="ARBA00022989"/>
    </source>
</evidence>
<evidence type="ECO:0000256" key="10">
    <source>
        <dbReference type="SAM" id="Phobius"/>
    </source>
</evidence>
<keyword evidence="13" id="KW-1185">Reference proteome</keyword>
<comment type="subcellular location">
    <subcellularLocation>
        <location evidence="1">Cell membrane</location>
        <topology evidence="1">Multi-pass membrane protein</topology>
    </subcellularLocation>
</comment>
<dbReference type="GO" id="GO:0046685">
    <property type="term" value="P:response to arsenic-containing substance"/>
    <property type="evidence" value="ECO:0007669"/>
    <property type="project" value="UniProtKB-KW"/>
</dbReference>
<evidence type="ECO:0000256" key="2">
    <source>
        <dbReference type="ARBA" id="ARBA00006433"/>
    </source>
</evidence>
<keyword evidence="6 10" id="KW-0812">Transmembrane</keyword>
<sequence>MRRLDLQPGLRPPARAAARAAARPVILIHVPEVLHPLVVQVLPVAVFLLAITVTAEIAQLAGVFDVAAHAMARRARHRVVLLWLLFALLAVVSTIVMSLDTTAVLLTPVGLAIARQTGIAPMPFALTTLWVANTGSLLLPVSNLTNLLAVHRFEDLGASHGDYVRTAALPAITAIVATLVLIAILQRRALRGTYAVDPPAEPHDRVLLVIAGVVSVAIGPLFAVGVEPAVVSVAAAAVLLIATLWRAPGLLREVRPPWLMAGAFLLVAGLLRAAQTEGLLDWLAPAVGTGTRPIDLLHLSGASAVAANLVNNLPAYLVVEPAASDDVRRLVATLVGVNAGALVTPWASLATLLWLQRCRSAGLQVPLLRLAGWGAVCAVVCVTAATLTIR</sequence>
<dbReference type="InterPro" id="IPR004680">
    <property type="entry name" value="Cit_transptr-like_dom"/>
</dbReference>
<keyword evidence="9 10" id="KW-0472">Membrane</keyword>
<protein>
    <submittedName>
        <fullName evidence="12">Arsenic transporter</fullName>
    </submittedName>
</protein>
<comment type="similarity">
    <text evidence="3">Belongs to the CitM (TC 2.A.11) transporter family.</text>
</comment>
<dbReference type="PANTHER" id="PTHR43302:SF5">
    <property type="entry name" value="TRANSPORTER ARSB-RELATED"/>
    <property type="match status" value="1"/>
</dbReference>
<keyword evidence="8 10" id="KW-1133">Transmembrane helix</keyword>
<dbReference type="PRINTS" id="PR00758">
    <property type="entry name" value="ARSENICPUMP"/>
</dbReference>
<dbReference type="Proteomes" id="UP000291101">
    <property type="component" value="Unassembled WGS sequence"/>
</dbReference>
<dbReference type="EMBL" id="SDWV01000018">
    <property type="protein sequence ID" value="RYC07071.1"/>
    <property type="molecule type" value="Genomic_DNA"/>
</dbReference>
<evidence type="ECO:0000256" key="9">
    <source>
        <dbReference type="ARBA" id="ARBA00023136"/>
    </source>
</evidence>
<evidence type="ECO:0000256" key="6">
    <source>
        <dbReference type="ARBA" id="ARBA00022692"/>
    </source>
</evidence>
<feature type="transmembrane region" description="Helical" evidence="10">
    <location>
        <begin position="229"/>
        <end position="245"/>
    </location>
</feature>
<feature type="transmembrane region" description="Helical" evidence="10">
    <location>
        <begin position="167"/>
        <end position="185"/>
    </location>
</feature>
<evidence type="ECO:0000256" key="3">
    <source>
        <dbReference type="ARBA" id="ARBA00009843"/>
    </source>
</evidence>
<dbReference type="AlphaFoldDB" id="A0A4Q2SPM6"/>
<evidence type="ECO:0000256" key="1">
    <source>
        <dbReference type="ARBA" id="ARBA00004651"/>
    </source>
</evidence>
<feature type="transmembrane region" description="Helical" evidence="10">
    <location>
        <begin position="367"/>
        <end position="389"/>
    </location>
</feature>
<name>A0A4Q2SPM6_9ACTN</name>
<accession>A0A4Q2SPM6</accession>
<dbReference type="Pfam" id="PF03600">
    <property type="entry name" value="CitMHS"/>
    <property type="match status" value="1"/>
</dbReference>
<feature type="transmembrane region" description="Helical" evidence="10">
    <location>
        <begin position="330"/>
        <end position="355"/>
    </location>
</feature>
<evidence type="ECO:0000256" key="4">
    <source>
        <dbReference type="ARBA" id="ARBA00022448"/>
    </source>
</evidence>
<feature type="transmembrane region" description="Helical" evidence="10">
    <location>
        <begin position="79"/>
        <end position="99"/>
    </location>
</feature>
<comment type="caution">
    <text evidence="12">The sequence shown here is derived from an EMBL/GenBank/DDBJ whole genome shotgun (WGS) entry which is preliminary data.</text>
</comment>
<feature type="transmembrane region" description="Helical" evidence="10">
    <location>
        <begin position="257"/>
        <end position="274"/>
    </location>
</feature>
<evidence type="ECO:0000256" key="7">
    <source>
        <dbReference type="ARBA" id="ARBA00022849"/>
    </source>
</evidence>
<gene>
    <name evidence="12" type="ORF">EUA94_16295</name>
</gene>
<reference evidence="12 13" key="1">
    <citation type="submission" date="2019-01" db="EMBL/GenBank/DDBJ databases">
        <title>Novel species of Nocardioides.</title>
        <authorList>
            <person name="Liu Q."/>
            <person name="X Y.-H."/>
        </authorList>
    </citation>
    <scope>NUCLEOTIDE SEQUENCE [LARGE SCALE GENOMIC DNA]</scope>
    <source>
        <strain evidence="12 13">HLT2-9</strain>
    </source>
</reference>
<feature type="domain" description="Citrate transporter-like" evidence="11">
    <location>
        <begin position="42"/>
        <end position="324"/>
    </location>
</feature>
<evidence type="ECO:0000313" key="13">
    <source>
        <dbReference type="Proteomes" id="UP000291101"/>
    </source>
</evidence>
<feature type="transmembrane region" description="Helical" evidence="10">
    <location>
        <begin position="206"/>
        <end position="223"/>
    </location>
</feature>
<dbReference type="GO" id="GO:0005886">
    <property type="term" value="C:plasma membrane"/>
    <property type="evidence" value="ECO:0007669"/>
    <property type="project" value="UniProtKB-SubCell"/>
</dbReference>
<feature type="transmembrane region" description="Helical" evidence="10">
    <location>
        <begin position="41"/>
        <end position="67"/>
    </location>
</feature>